<reference evidence="1 2" key="1">
    <citation type="submission" date="2018-08" db="EMBL/GenBank/DDBJ databases">
        <title>Genomic investigation of the strawberry pathogen Phytophthora fragariae indicates pathogenicity is determined by transcriptional variation in three key races.</title>
        <authorList>
            <person name="Adams T.M."/>
            <person name="Armitage A.D."/>
            <person name="Sobczyk M.K."/>
            <person name="Bates H.J."/>
            <person name="Dunwell J.M."/>
            <person name="Nellist C.F."/>
            <person name="Harrison R.J."/>
        </authorList>
    </citation>
    <scope>NUCLEOTIDE SEQUENCE [LARGE SCALE GENOMIC DNA]</scope>
    <source>
        <strain evidence="1 2">NOV-71</strain>
    </source>
</reference>
<accession>A0A6A3RLY1</accession>
<comment type="caution">
    <text evidence="1">The sequence shown here is derived from an EMBL/GenBank/DDBJ whole genome shotgun (WGS) entry which is preliminary data.</text>
</comment>
<dbReference type="Proteomes" id="UP000441208">
    <property type="component" value="Unassembled WGS sequence"/>
</dbReference>
<evidence type="ECO:0000313" key="2">
    <source>
        <dbReference type="Proteomes" id="UP000441208"/>
    </source>
</evidence>
<dbReference type="AlphaFoldDB" id="A0A6A3RLY1"/>
<evidence type="ECO:0000313" key="1">
    <source>
        <dbReference type="EMBL" id="KAE9100070.1"/>
    </source>
</evidence>
<gene>
    <name evidence="1" type="ORF">PF007_g15658</name>
</gene>
<name>A0A6A3RLY1_9STRA</name>
<organism evidence="1 2">
    <name type="scientific">Phytophthora fragariae</name>
    <dbReference type="NCBI Taxonomy" id="53985"/>
    <lineage>
        <taxon>Eukaryota</taxon>
        <taxon>Sar</taxon>
        <taxon>Stramenopiles</taxon>
        <taxon>Oomycota</taxon>
        <taxon>Peronosporomycetes</taxon>
        <taxon>Peronosporales</taxon>
        <taxon>Peronosporaceae</taxon>
        <taxon>Phytophthora</taxon>
    </lineage>
</organism>
<sequence>MIQQASFQSELFAEATFWCATLVQAFWADYPVKSANLTENSGVMTNPVSLLPVTWSELPVFDPTQPVDMLLGGGYIPSWCQRVGNISSGLSGVPANFQL</sequence>
<proteinExistence type="predicted"/>
<protein>
    <submittedName>
        <fullName evidence="1">Uncharacterized protein</fullName>
    </submittedName>
</protein>
<dbReference type="EMBL" id="QXFZ01000967">
    <property type="protein sequence ID" value="KAE9100070.1"/>
    <property type="molecule type" value="Genomic_DNA"/>
</dbReference>